<dbReference type="Pfam" id="PF01280">
    <property type="entry name" value="Ribosomal_L19e"/>
    <property type="match status" value="1"/>
</dbReference>
<dbReference type="Gene3D" id="1.10.1200.240">
    <property type="match status" value="1"/>
</dbReference>
<dbReference type="InterPro" id="IPR057260">
    <property type="entry name" value="Ribosomal_L19e_C"/>
</dbReference>
<protein>
    <submittedName>
        <fullName evidence="6">Ribosomal protein L19</fullName>
    </submittedName>
</protein>
<accession>A0A4Q9L5I1</accession>
<evidence type="ECO:0000259" key="5">
    <source>
        <dbReference type="SMART" id="SM01416"/>
    </source>
</evidence>
<dbReference type="NCBIfam" id="NF006343">
    <property type="entry name" value="PRK08570.1"/>
    <property type="match status" value="1"/>
</dbReference>
<name>A0A4Q9L5I1_9MICR</name>
<evidence type="ECO:0000313" key="9">
    <source>
        <dbReference type="Proteomes" id="UP000293045"/>
    </source>
</evidence>
<evidence type="ECO:0000313" key="7">
    <source>
        <dbReference type="EMBL" id="TBU08143.1"/>
    </source>
</evidence>
<feature type="region of interest" description="Disordered" evidence="4">
    <location>
        <begin position="49"/>
        <end position="75"/>
    </location>
</feature>
<dbReference type="PANTHER" id="PTHR10722">
    <property type="entry name" value="60S RIBOSOMAL PROTEIN L19"/>
    <property type="match status" value="1"/>
</dbReference>
<dbReference type="Gene3D" id="1.10.1650.10">
    <property type="match status" value="1"/>
</dbReference>
<dbReference type="InterPro" id="IPR015972">
    <property type="entry name" value="Ribosomal_eL19_dom1"/>
</dbReference>
<dbReference type="EMBL" id="PITI01000176">
    <property type="protein sequence ID" value="TBU08143.1"/>
    <property type="molecule type" value="Genomic_DNA"/>
</dbReference>
<dbReference type="SUPFAM" id="SSF48140">
    <property type="entry name" value="Ribosomal protein L19 (L19e)"/>
    <property type="match status" value="1"/>
</dbReference>
<dbReference type="SMART" id="SM01416">
    <property type="entry name" value="Ribosomal_L19e"/>
    <property type="match status" value="1"/>
</dbReference>
<proteinExistence type="inferred from homology"/>
<evidence type="ECO:0000256" key="2">
    <source>
        <dbReference type="ARBA" id="ARBA00022980"/>
    </source>
</evidence>
<dbReference type="InterPro" id="IPR035970">
    <property type="entry name" value="60S_ribosomal_eL19_sf"/>
</dbReference>
<reference evidence="8 9" key="1">
    <citation type="submission" date="2017-12" db="EMBL/GenBank/DDBJ databases">
        <authorList>
            <person name="Pombert J.-F."/>
            <person name="Haag K.L."/>
            <person name="Ebert D."/>
        </authorList>
    </citation>
    <scope>NUCLEOTIDE SEQUENCE [LARGE SCALE GENOMIC DNA]</scope>
    <source>
        <strain evidence="7">BE-OM-2</strain>
        <strain evidence="6">IL-BN-2</strain>
    </source>
</reference>
<dbReference type="AlphaFoldDB" id="A0A4Q9L5I1"/>
<dbReference type="InterPro" id="IPR039547">
    <property type="entry name" value="Ribosomal_eL19"/>
</dbReference>
<dbReference type="InterPro" id="IPR000196">
    <property type="entry name" value="Ribosomal_eL19_dom"/>
</dbReference>
<keyword evidence="8" id="KW-1185">Reference proteome</keyword>
<organism evidence="6 9">
    <name type="scientific">Hamiltosporidium magnivora</name>
    <dbReference type="NCBI Taxonomy" id="148818"/>
    <lineage>
        <taxon>Eukaryota</taxon>
        <taxon>Fungi</taxon>
        <taxon>Fungi incertae sedis</taxon>
        <taxon>Microsporidia</taxon>
        <taxon>Dubosqiidae</taxon>
        <taxon>Hamiltosporidium</taxon>
    </lineage>
</organism>
<keyword evidence="2 6" id="KW-0689">Ribosomal protein</keyword>
<evidence type="ECO:0000313" key="8">
    <source>
        <dbReference type="Proteomes" id="UP000291404"/>
    </source>
</evidence>
<sequence>MRCGEGKVWIDPNEFTRISNASSREQVRDLIKDGFIIQKPQVVHSRFRARERQKEKAKGRHMGLGKRKGTANARAPVKEIWMKKMRIMRKILREMRKSGKITPTEYRKYYLQVKGNTFKSQKILVESIERQKLEEVKMKELSEQAQALKMK</sequence>
<keyword evidence="3" id="KW-0687">Ribonucleoprotein</keyword>
<dbReference type="VEuPathDB" id="MicrosporidiaDB:CWI36_0176p0030"/>
<gene>
    <name evidence="7" type="ORF">CWI36_0176p0030</name>
    <name evidence="6" type="ORF">CWI39_1094p0030</name>
</gene>
<dbReference type="Pfam" id="PF25476">
    <property type="entry name" value="Ribosomal_L19e_C"/>
    <property type="match status" value="1"/>
</dbReference>
<dbReference type="GO" id="GO:0022625">
    <property type="term" value="C:cytosolic large ribosomal subunit"/>
    <property type="evidence" value="ECO:0007669"/>
    <property type="project" value="InterPro"/>
</dbReference>
<dbReference type="STRING" id="148818.A0A4Q9L5I1"/>
<comment type="caution">
    <text evidence="6">The sequence shown here is derived from an EMBL/GenBank/DDBJ whole genome shotgun (WGS) entry which is preliminary data.</text>
</comment>
<feature type="domain" description="Large ribosomal subunit protein eL19" evidence="5">
    <location>
        <begin position="1"/>
        <end position="132"/>
    </location>
</feature>
<evidence type="ECO:0000256" key="4">
    <source>
        <dbReference type="SAM" id="MobiDB-lite"/>
    </source>
</evidence>
<dbReference type="Proteomes" id="UP000291404">
    <property type="component" value="Unassembled WGS sequence"/>
</dbReference>
<dbReference type="FunFam" id="1.10.1650.10:FF:000001">
    <property type="entry name" value="Ribosomal protein L19"/>
    <property type="match status" value="1"/>
</dbReference>
<dbReference type="GO" id="GO:0003723">
    <property type="term" value="F:RNA binding"/>
    <property type="evidence" value="ECO:0007669"/>
    <property type="project" value="InterPro"/>
</dbReference>
<evidence type="ECO:0000256" key="3">
    <source>
        <dbReference type="ARBA" id="ARBA00023274"/>
    </source>
</evidence>
<comment type="similarity">
    <text evidence="1">Belongs to the eukaryotic ribosomal protein eL19 family.</text>
</comment>
<evidence type="ECO:0000256" key="1">
    <source>
        <dbReference type="ARBA" id="ARBA00011082"/>
    </source>
</evidence>
<dbReference type="GO" id="GO:0006412">
    <property type="term" value="P:translation"/>
    <property type="evidence" value="ECO:0007669"/>
    <property type="project" value="InterPro"/>
</dbReference>
<dbReference type="EMBL" id="PIXR01001094">
    <property type="protein sequence ID" value="TBU02754.1"/>
    <property type="molecule type" value="Genomic_DNA"/>
</dbReference>
<dbReference type="VEuPathDB" id="MicrosporidiaDB:CWI39_1094p0030"/>
<dbReference type="Proteomes" id="UP000293045">
    <property type="component" value="Unassembled WGS sequence"/>
</dbReference>
<feature type="compositionally biased region" description="Basic residues" evidence="4">
    <location>
        <begin position="57"/>
        <end position="69"/>
    </location>
</feature>
<dbReference type="GO" id="GO:0003735">
    <property type="term" value="F:structural constituent of ribosome"/>
    <property type="evidence" value="ECO:0007669"/>
    <property type="project" value="InterPro"/>
</dbReference>
<dbReference type="InterPro" id="IPR057259">
    <property type="entry name" value="Ribosomal_L19e"/>
</dbReference>
<evidence type="ECO:0000313" key="6">
    <source>
        <dbReference type="EMBL" id="TBU02754.1"/>
    </source>
</evidence>